<dbReference type="InterPro" id="IPR043824">
    <property type="entry name" value="DUF5801"/>
</dbReference>
<gene>
    <name evidence="2" type="ORF">VAPA_1c21820</name>
</gene>
<dbReference type="Proteomes" id="UP000016223">
    <property type="component" value="Chromosome 1"/>
</dbReference>
<dbReference type="HOGENOM" id="CLU_239876_0_0_4"/>
<accession>T1X9X7</accession>
<reference evidence="2 3" key="1">
    <citation type="submission" date="2012-10" db="EMBL/GenBank/DDBJ databases">
        <title>Genome sequence of Variovorax paradoxus B4.</title>
        <authorList>
            <person name="Schuldes J."/>
            <person name="Brandt U."/>
            <person name="Hiessl S."/>
            <person name="Wuebbeler J.H."/>
            <person name="Thuermer A."/>
            <person name="Steinbuechel A."/>
            <person name="Daniel R."/>
        </authorList>
    </citation>
    <scope>NUCLEOTIDE SEQUENCE [LARGE SCALE GENOMIC DNA]</scope>
    <source>
        <strain evidence="2 3">B4</strain>
    </source>
</reference>
<sequence length="1734" mass="174845">MPALNMTAGSTVTLDESATLQNLAATPAVAGDSNDNDISASSLPTAFSSRLTAQGVGTAINAALSGYDGTNTGTNAFTFSVSGTVTDVSFTDANGALLNGFDSGLDTADGEDIFLYTDTTNNNIVYGKTALNVVVFAAYLEETGSPVTGAKLWTVQYEAISNPDASNPDDAVNLADKLFVSVASASEFSFANVPSGQNLFAMFGNATAAIVVTGKNPANESTGVNINTGDTVNTSLGGGLTTIGTNNQMIDPPSAKNPGEGMYFTFVTGANADDTVPNLDQNEADEESNIDFTGLLGTTEASFTIAQLQPNKAATLKISAFTTVLASGDAYVDNLQNNTAINISSVVVRDSAGQLVTGLSIDLSGDTAVISGIKAGYVIEYQTDANHNRVLIENVGSATNNNLNASFDIGGFSLPKFEQATGEVGSMMVFEDDGPSVVLAAPTDTALVNTQDADTIGAATDSATQDFSTAFGVASSSYGADGAGTTVSSFALGVATQGGDSGLKSDGATIYLYVVSGKVIGSTSGTEAGILATNTIFDLAVSAIGSVTLQQFAEIDHALPGDSSNYADQEATLADTLITLTNTVTVTDGDGDTASDSKVLNIGANIKFDDDGPSVVLAAPIDTALVNTQDADTIGAATDSATQDFSTAFGVASSSYGADGAGTTVSSFALGVATQGGDSGLKSDGAVIRLYLVSGNVIGSTAATEADITAGNTIFDVTVSGTGSVTLQQFAEIDHALPGDSSNYADQEAALADTLITLTNTVTVTDGDGDTASDSKVLNIGANIKFDDDGPSVVLAAPIDTALVNTQDADTIGAATDSATQDFSTAFGVASSSYGADGAGTTASSFALGVATQGGDSGLKSDGATIYLYVVAGKVIGSTSGTEAGILATNTIFDLAVSASGSVTLQQFAEIDHALPGDSSNYADQEATLADTLITLTNTVTVTDGDGDTASDSKVLNIGANIKFDDDGPSVVLAAPIDTALVNTQDADTIGAATDSATQDFSTAFGVASSSYGADGAGTTVSSFALGVATQGGDSGLKSDGATIYLYVVAGKVIGSTSGTEAGILATNTIFDLAVSASGSVTLQQFAEIDHALPGDSSNYADQEATLADTLITLTNTVTVTDGDGDTASDSKVLNIGANIKFDDDGPSVVLAAPIDTALVNTQDADTIGAATDSATQDFSTAFGVASSSYGADGAGTTVSAFALGVATPGGASGLTSDGVSIKLYLVSGNVIGSTAATAGAITAGNTIFDLAVSATGSVTLRQFAEIDHAGPGVSSNFAAQQATMADTLITLTNTVTVTDGDGDTASDSEVLNIGANIKFDDDGPTVTAISDLTGANDGLPIAGTYNFSVGADDVDNASTDGIVLNSLTGTTGGGRAITDAVVSHFAEDATTVTYNFSFNYYPGPTSTTTQAATGTVVFNKTDGTFAFDMDQLIGGQTTFSTSSPLASFNYDTEGNNSPEIVVQQYSSDFFGVLSASSARPPSDSGDLMSGNDHAFTTGEIFTSESTAFVNVATNTLGVNSDTVQAGELLNFDFYRSNPVSNPTSTSPPQQPGAAIVGTDKAYADAIDITIDQITDGEDVAILLKLFDASTNTTTTRLLIANSATDYQSAGGGTKIVSIGEDDYNSAIYQIAGVQVLSSTEDLTGTGISLSTHDTVNLTSAGMNYADTADNDVFKIIKIDVITETTINSDVDLNFAGQLIDGDADYANFDFDVHLEIDGIANLIGTTNQPTAIA</sequence>
<feature type="domain" description="DUF5801" evidence="1">
    <location>
        <begin position="994"/>
        <end position="1131"/>
    </location>
</feature>
<evidence type="ECO:0000313" key="2">
    <source>
        <dbReference type="EMBL" id="AGU49286.1"/>
    </source>
</evidence>
<name>T1X9X7_VARPD</name>
<proteinExistence type="predicted"/>
<dbReference type="EMBL" id="CP003911">
    <property type="protein sequence ID" value="AGU49286.1"/>
    <property type="molecule type" value="Genomic_DNA"/>
</dbReference>
<dbReference type="PATRIC" id="fig|1246301.3.peg.2205"/>
<organism evidence="2 3">
    <name type="scientific">Variovorax paradoxus B4</name>
    <dbReference type="NCBI Taxonomy" id="1246301"/>
    <lineage>
        <taxon>Bacteria</taxon>
        <taxon>Pseudomonadati</taxon>
        <taxon>Pseudomonadota</taxon>
        <taxon>Betaproteobacteria</taxon>
        <taxon>Burkholderiales</taxon>
        <taxon>Comamonadaceae</taxon>
        <taxon>Variovorax</taxon>
    </lineage>
</organism>
<dbReference type="Pfam" id="PF19116">
    <property type="entry name" value="DUF5801"/>
    <property type="match status" value="5"/>
</dbReference>
<evidence type="ECO:0000313" key="3">
    <source>
        <dbReference type="Proteomes" id="UP000016223"/>
    </source>
</evidence>
<feature type="domain" description="DUF5801" evidence="1">
    <location>
        <begin position="638"/>
        <end position="775"/>
    </location>
</feature>
<dbReference type="KEGG" id="vpd:VAPA_1c21820"/>
<feature type="domain" description="DUF5801" evidence="1">
    <location>
        <begin position="1172"/>
        <end position="1309"/>
    </location>
</feature>
<feature type="domain" description="DUF5801" evidence="1">
    <location>
        <begin position="816"/>
        <end position="953"/>
    </location>
</feature>
<protein>
    <recommendedName>
        <fullName evidence="1">DUF5801 domain-containing protein</fullName>
    </recommendedName>
</protein>
<evidence type="ECO:0000259" key="1">
    <source>
        <dbReference type="Pfam" id="PF19116"/>
    </source>
</evidence>
<feature type="domain" description="DUF5801" evidence="1">
    <location>
        <begin position="459"/>
        <end position="597"/>
    </location>
</feature>